<evidence type="ECO:0000256" key="1">
    <source>
        <dbReference type="ARBA" id="ARBA00004141"/>
    </source>
</evidence>
<keyword evidence="8 9" id="KW-0407">Ion channel</keyword>
<evidence type="ECO:0000313" key="10">
    <source>
        <dbReference type="EMBL" id="GAA1795641.1"/>
    </source>
</evidence>
<dbReference type="SUPFAM" id="SSF81330">
    <property type="entry name" value="Gated mechanosensitive channel"/>
    <property type="match status" value="1"/>
</dbReference>
<dbReference type="PANTHER" id="PTHR30266">
    <property type="entry name" value="MECHANOSENSITIVE CHANNEL MSCL"/>
    <property type="match status" value="1"/>
</dbReference>
<protein>
    <recommendedName>
        <fullName evidence="9">Large-conductance mechanosensitive channel</fullName>
    </recommendedName>
</protein>
<dbReference type="InterPro" id="IPR037673">
    <property type="entry name" value="MSC/AndL"/>
</dbReference>
<evidence type="ECO:0000256" key="6">
    <source>
        <dbReference type="ARBA" id="ARBA00023065"/>
    </source>
</evidence>
<dbReference type="Proteomes" id="UP001500218">
    <property type="component" value="Unassembled WGS sequence"/>
</dbReference>
<evidence type="ECO:0000256" key="7">
    <source>
        <dbReference type="ARBA" id="ARBA00023136"/>
    </source>
</evidence>
<dbReference type="NCBIfam" id="TIGR00220">
    <property type="entry name" value="mscL"/>
    <property type="match status" value="1"/>
</dbReference>
<comment type="subunit">
    <text evidence="9">Homopentamer.</text>
</comment>
<keyword evidence="5 9" id="KW-1133">Transmembrane helix</keyword>
<dbReference type="EMBL" id="BAAALT010000039">
    <property type="protein sequence ID" value="GAA1795641.1"/>
    <property type="molecule type" value="Genomic_DNA"/>
</dbReference>
<keyword evidence="4 9" id="KW-0812">Transmembrane</keyword>
<keyword evidence="6 9" id="KW-0406">Ion transport</keyword>
<keyword evidence="3 9" id="KW-1003">Cell membrane</keyword>
<comment type="subcellular location">
    <subcellularLocation>
        <location evidence="9">Cell membrane</location>
        <topology evidence="9">Multi-pass membrane protein</topology>
    </subcellularLocation>
    <subcellularLocation>
        <location evidence="1">Membrane</location>
        <topology evidence="1">Multi-pass membrane protein</topology>
    </subcellularLocation>
</comment>
<proteinExistence type="inferred from homology"/>
<evidence type="ECO:0000256" key="8">
    <source>
        <dbReference type="ARBA" id="ARBA00023303"/>
    </source>
</evidence>
<dbReference type="PRINTS" id="PR01264">
    <property type="entry name" value="MECHCHANNEL"/>
</dbReference>
<dbReference type="PANTHER" id="PTHR30266:SF2">
    <property type="entry name" value="LARGE-CONDUCTANCE MECHANOSENSITIVE CHANNEL"/>
    <property type="match status" value="1"/>
</dbReference>
<keyword evidence="11" id="KW-1185">Reference proteome</keyword>
<dbReference type="Pfam" id="PF01741">
    <property type="entry name" value="MscL"/>
    <property type="match status" value="1"/>
</dbReference>
<sequence>MTIIRGFKEFILRGNVIDLAVGFVMGAAFGKVVDAFVAAFIAPLVKVVTGGHALSGTWRVNDVIFDWAAFVNAVITFLLTAAAVYFFVVVPVNKVNRRGDGRTTQLSDEAKLLTEIRDELRTR</sequence>
<accession>A0ABN2LPN5</accession>
<evidence type="ECO:0000256" key="3">
    <source>
        <dbReference type="ARBA" id="ARBA00022475"/>
    </source>
</evidence>
<name>A0ABN2LPN5_9ACTN</name>
<gene>
    <name evidence="10" type="primary">mscL_1</name>
    <name evidence="9" type="synonym">mscL</name>
    <name evidence="10" type="ORF">GCM10009682_16760</name>
</gene>
<keyword evidence="7 9" id="KW-0472">Membrane</keyword>
<dbReference type="Gene3D" id="1.10.1200.120">
    <property type="entry name" value="Large-conductance mechanosensitive channel, MscL, domain 1"/>
    <property type="match status" value="1"/>
</dbReference>
<organism evidence="10 11">
    <name type="scientific">Luedemannella flava</name>
    <dbReference type="NCBI Taxonomy" id="349316"/>
    <lineage>
        <taxon>Bacteria</taxon>
        <taxon>Bacillati</taxon>
        <taxon>Actinomycetota</taxon>
        <taxon>Actinomycetes</taxon>
        <taxon>Micromonosporales</taxon>
        <taxon>Micromonosporaceae</taxon>
        <taxon>Luedemannella</taxon>
    </lineage>
</organism>
<feature type="transmembrane region" description="Helical" evidence="9">
    <location>
        <begin position="64"/>
        <end position="88"/>
    </location>
</feature>
<reference evidence="10 11" key="1">
    <citation type="journal article" date="2019" name="Int. J. Syst. Evol. Microbiol.">
        <title>The Global Catalogue of Microorganisms (GCM) 10K type strain sequencing project: providing services to taxonomists for standard genome sequencing and annotation.</title>
        <authorList>
            <consortium name="The Broad Institute Genomics Platform"/>
            <consortium name="The Broad Institute Genome Sequencing Center for Infectious Disease"/>
            <person name="Wu L."/>
            <person name="Ma J."/>
        </authorList>
    </citation>
    <scope>NUCLEOTIDE SEQUENCE [LARGE SCALE GENOMIC DNA]</scope>
    <source>
        <strain evidence="10 11">JCM 13250</strain>
    </source>
</reference>
<evidence type="ECO:0000256" key="2">
    <source>
        <dbReference type="ARBA" id="ARBA00022448"/>
    </source>
</evidence>
<evidence type="ECO:0000313" key="11">
    <source>
        <dbReference type="Proteomes" id="UP001500218"/>
    </source>
</evidence>
<keyword evidence="2 9" id="KW-0813">Transport</keyword>
<dbReference type="RefSeq" id="WP_344128058.1">
    <property type="nucleotide sequence ID" value="NZ_BAAALT010000039.1"/>
</dbReference>
<evidence type="ECO:0000256" key="9">
    <source>
        <dbReference type="HAMAP-Rule" id="MF_00115"/>
    </source>
</evidence>
<dbReference type="InterPro" id="IPR036019">
    <property type="entry name" value="MscL_channel"/>
</dbReference>
<comment type="similarity">
    <text evidence="9">Belongs to the MscL family.</text>
</comment>
<dbReference type="InterPro" id="IPR001185">
    <property type="entry name" value="MS_channel"/>
</dbReference>
<dbReference type="HAMAP" id="MF_00115">
    <property type="entry name" value="MscL"/>
    <property type="match status" value="1"/>
</dbReference>
<evidence type="ECO:0000256" key="4">
    <source>
        <dbReference type="ARBA" id="ARBA00022692"/>
    </source>
</evidence>
<evidence type="ECO:0000256" key="5">
    <source>
        <dbReference type="ARBA" id="ARBA00022989"/>
    </source>
</evidence>
<feature type="transmembrane region" description="Helical" evidence="9">
    <location>
        <begin position="21"/>
        <end position="44"/>
    </location>
</feature>
<comment type="caution">
    <text evidence="10">The sequence shown here is derived from an EMBL/GenBank/DDBJ whole genome shotgun (WGS) entry which is preliminary data.</text>
</comment>
<comment type="function">
    <text evidence="9">Channel that opens in response to stretch forces in the membrane lipid bilayer. May participate in the regulation of osmotic pressure changes within the cell.</text>
</comment>